<keyword evidence="3" id="KW-1185">Reference proteome</keyword>
<dbReference type="PaxDb" id="39947-A0A0N7KLX3"/>
<sequence>MEDNVVLVAPDFSSHVLLMAATAPFTPLGSSLLLAASTRPWSLSVVEEKCSAVLVSFCVKAESDLLHWVQPMSRETITLITLALVSKRFYPFEGVLGESLIWSSRIGNIEACGRCFLLRGVALWTLSPFG</sequence>
<dbReference type="Proteomes" id="UP000059680">
    <property type="component" value="Chromosome 6"/>
</dbReference>
<name>A0A0N7KLX3_ORYSJ</name>
<reference evidence="2 3" key="2">
    <citation type="journal article" date="2013" name="Plant Cell Physiol.">
        <title>Rice Annotation Project Database (RAP-DB): an integrative and interactive database for rice genomics.</title>
        <authorList>
            <person name="Sakai H."/>
            <person name="Lee S.S."/>
            <person name="Tanaka T."/>
            <person name="Numa H."/>
            <person name="Kim J."/>
            <person name="Kawahara Y."/>
            <person name="Wakimoto H."/>
            <person name="Yang C.C."/>
            <person name="Iwamoto M."/>
            <person name="Abe T."/>
            <person name="Yamada Y."/>
            <person name="Muto A."/>
            <person name="Inokuchi H."/>
            <person name="Ikemura T."/>
            <person name="Matsumoto T."/>
            <person name="Sasaki T."/>
            <person name="Itoh T."/>
        </authorList>
    </citation>
    <scope>NUCLEOTIDE SEQUENCE [LARGE SCALE GENOMIC DNA]</scope>
    <source>
        <strain evidence="3">cv. Nipponbare</strain>
    </source>
</reference>
<dbReference type="AlphaFoldDB" id="A0A0N7KLX3"/>
<evidence type="ECO:0000313" key="3">
    <source>
        <dbReference type="Proteomes" id="UP000059680"/>
    </source>
</evidence>
<evidence type="ECO:0000313" key="2">
    <source>
        <dbReference type="EMBL" id="BAS97217.1"/>
    </source>
</evidence>
<feature type="transmembrane region" description="Helical" evidence="1">
    <location>
        <begin position="12"/>
        <end position="35"/>
    </location>
</feature>
<reference evidence="3" key="1">
    <citation type="journal article" date="2005" name="Nature">
        <title>The map-based sequence of the rice genome.</title>
        <authorList>
            <consortium name="International rice genome sequencing project (IRGSP)"/>
            <person name="Matsumoto T."/>
            <person name="Wu J."/>
            <person name="Kanamori H."/>
            <person name="Katayose Y."/>
            <person name="Fujisawa M."/>
            <person name="Namiki N."/>
            <person name="Mizuno H."/>
            <person name="Yamamoto K."/>
            <person name="Antonio B.A."/>
            <person name="Baba T."/>
            <person name="Sakata K."/>
            <person name="Nagamura Y."/>
            <person name="Aoki H."/>
            <person name="Arikawa K."/>
            <person name="Arita K."/>
            <person name="Bito T."/>
            <person name="Chiden Y."/>
            <person name="Fujitsuka N."/>
            <person name="Fukunaka R."/>
            <person name="Hamada M."/>
            <person name="Harada C."/>
            <person name="Hayashi A."/>
            <person name="Hijishita S."/>
            <person name="Honda M."/>
            <person name="Hosokawa S."/>
            <person name="Ichikawa Y."/>
            <person name="Idonuma A."/>
            <person name="Iijima M."/>
            <person name="Ikeda M."/>
            <person name="Ikeno M."/>
            <person name="Ito K."/>
            <person name="Ito S."/>
            <person name="Ito T."/>
            <person name="Ito Y."/>
            <person name="Ito Y."/>
            <person name="Iwabuchi A."/>
            <person name="Kamiya K."/>
            <person name="Karasawa W."/>
            <person name="Kurita K."/>
            <person name="Katagiri S."/>
            <person name="Kikuta A."/>
            <person name="Kobayashi H."/>
            <person name="Kobayashi N."/>
            <person name="Machita K."/>
            <person name="Maehara T."/>
            <person name="Masukawa M."/>
            <person name="Mizubayashi T."/>
            <person name="Mukai Y."/>
            <person name="Nagasaki H."/>
            <person name="Nagata Y."/>
            <person name="Naito S."/>
            <person name="Nakashima M."/>
            <person name="Nakama Y."/>
            <person name="Nakamichi Y."/>
            <person name="Nakamura M."/>
            <person name="Meguro A."/>
            <person name="Negishi M."/>
            <person name="Ohta I."/>
            <person name="Ohta T."/>
            <person name="Okamoto M."/>
            <person name="Ono N."/>
            <person name="Saji S."/>
            <person name="Sakaguchi M."/>
            <person name="Sakai K."/>
            <person name="Shibata M."/>
            <person name="Shimokawa T."/>
            <person name="Song J."/>
            <person name="Takazaki Y."/>
            <person name="Terasawa K."/>
            <person name="Tsugane M."/>
            <person name="Tsuji K."/>
            <person name="Ueda S."/>
            <person name="Waki K."/>
            <person name="Yamagata H."/>
            <person name="Yamamoto M."/>
            <person name="Yamamoto S."/>
            <person name="Yamane H."/>
            <person name="Yoshiki S."/>
            <person name="Yoshihara R."/>
            <person name="Yukawa K."/>
            <person name="Zhong H."/>
            <person name="Yano M."/>
            <person name="Yuan Q."/>
            <person name="Ouyang S."/>
            <person name="Liu J."/>
            <person name="Jones K.M."/>
            <person name="Gansberger K."/>
            <person name="Moffat K."/>
            <person name="Hill J."/>
            <person name="Bera J."/>
            <person name="Fadrosh D."/>
            <person name="Jin S."/>
            <person name="Johri S."/>
            <person name="Kim M."/>
            <person name="Overton L."/>
            <person name="Reardon M."/>
            <person name="Tsitrin T."/>
            <person name="Vuong H."/>
            <person name="Weaver B."/>
            <person name="Ciecko A."/>
            <person name="Tallon L."/>
            <person name="Jackson J."/>
            <person name="Pai G."/>
            <person name="Aken S.V."/>
            <person name="Utterback T."/>
            <person name="Reidmuller S."/>
            <person name="Feldblyum T."/>
            <person name="Hsiao J."/>
            <person name="Zismann V."/>
            <person name="Iobst S."/>
            <person name="de Vazeille A.R."/>
            <person name="Buell C.R."/>
            <person name="Ying K."/>
            <person name="Li Y."/>
            <person name="Lu T."/>
            <person name="Huang Y."/>
            <person name="Zhao Q."/>
            <person name="Feng Q."/>
            <person name="Zhang L."/>
            <person name="Zhu J."/>
            <person name="Weng Q."/>
            <person name="Mu J."/>
            <person name="Lu Y."/>
            <person name="Fan D."/>
            <person name="Liu Y."/>
            <person name="Guan J."/>
            <person name="Zhang Y."/>
            <person name="Yu S."/>
            <person name="Liu X."/>
            <person name="Zhang Y."/>
            <person name="Hong G."/>
            <person name="Han B."/>
            <person name="Choisne N."/>
            <person name="Demange N."/>
            <person name="Orjeda G."/>
            <person name="Samain S."/>
            <person name="Cattolico L."/>
            <person name="Pelletier E."/>
            <person name="Couloux A."/>
            <person name="Segurens B."/>
            <person name="Wincker P."/>
            <person name="D'Hont A."/>
            <person name="Scarpelli C."/>
            <person name="Weissenbach J."/>
            <person name="Salanoubat M."/>
            <person name="Quetier F."/>
            <person name="Yu Y."/>
            <person name="Kim H.R."/>
            <person name="Rambo T."/>
            <person name="Currie J."/>
            <person name="Collura K."/>
            <person name="Luo M."/>
            <person name="Yang T."/>
            <person name="Ammiraju J.S.S."/>
            <person name="Engler F."/>
            <person name="Soderlund C."/>
            <person name="Wing R.A."/>
            <person name="Palmer L.E."/>
            <person name="de la Bastide M."/>
            <person name="Spiegel L."/>
            <person name="Nascimento L."/>
            <person name="Zutavern T."/>
            <person name="O'Shaughnessy A."/>
            <person name="Dike S."/>
            <person name="Dedhia N."/>
            <person name="Preston R."/>
            <person name="Balija V."/>
            <person name="McCombie W.R."/>
            <person name="Chow T."/>
            <person name="Chen H."/>
            <person name="Chung M."/>
            <person name="Chen C."/>
            <person name="Shaw J."/>
            <person name="Wu H."/>
            <person name="Hsiao K."/>
            <person name="Chao Y."/>
            <person name="Chu M."/>
            <person name="Cheng C."/>
            <person name="Hour A."/>
            <person name="Lee P."/>
            <person name="Lin S."/>
            <person name="Lin Y."/>
            <person name="Liou J."/>
            <person name="Liu S."/>
            <person name="Hsing Y."/>
            <person name="Raghuvanshi S."/>
            <person name="Mohanty A."/>
            <person name="Bharti A.K."/>
            <person name="Gaur A."/>
            <person name="Gupta V."/>
            <person name="Kumar D."/>
            <person name="Ravi V."/>
            <person name="Vij S."/>
            <person name="Kapur A."/>
            <person name="Khurana P."/>
            <person name="Khurana P."/>
            <person name="Khurana J.P."/>
            <person name="Tyagi A.K."/>
            <person name="Gaikwad K."/>
            <person name="Singh A."/>
            <person name="Dalal V."/>
            <person name="Srivastava S."/>
            <person name="Dixit A."/>
            <person name="Pal A.K."/>
            <person name="Ghazi I.A."/>
            <person name="Yadav M."/>
            <person name="Pandit A."/>
            <person name="Bhargava A."/>
            <person name="Sureshbabu K."/>
            <person name="Batra K."/>
            <person name="Sharma T.R."/>
            <person name="Mohapatra T."/>
            <person name="Singh N.K."/>
            <person name="Messing J."/>
            <person name="Nelson A.B."/>
            <person name="Fuks G."/>
            <person name="Kavchok S."/>
            <person name="Keizer G."/>
            <person name="Linton E."/>
            <person name="Llaca V."/>
            <person name="Song R."/>
            <person name="Tanyolac B."/>
            <person name="Young S."/>
            <person name="Ho-Il K."/>
            <person name="Hahn J.H."/>
            <person name="Sangsakoo G."/>
            <person name="Vanavichit A."/>
            <person name="de Mattos Luiz.A.T."/>
            <person name="Zimmer P.D."/>
            <person name="Malone G."/>
            <person name="Dellagostin O."/>
            <person name="de Oliveira A.C."/>
            <person name="Bevan M."/>
            <person name="Bancroft I."/>
            <person name="Minx P."/>
            <person name="Cordum H."/>
            <person name="Wilson R."/>
            <person name="Cheng Z."/>
            <person name="Jin W."/>
            <person name="Jiang J."/>
            <person name="Leong S.A."/>
            <person name="Iwama H."/>
            <person name="Gojobori T."/>
            <person name="Itoh T."/>
            <person name="Niimura Y."/>
            <person name="Fujii Y."/>
            <person name="Habara T."/>
            <person name="Sakai H."/>
            <person name="Sato Y."/>
            <person name="Wilson G."/>
            <person name="Kumar K."/>
            <person name="McCouch S."/>
            <person name="Juretic N."/>
            <person name="Hoen D."/>
            <person name="Wright S."/>
            <person name="Bruskiewich R."/>
            <person name="Bureau T."/>
            <person name="Miyao A."/>
            <person name="Hirochika H."/>
            <person name="Nishikawa T."/>
            <person name="Kadowaki K."/>
            <person name="Sugiura M."/>
            <person name="Burr B."/>
            <person name="Sasaki T."/>
        </authorList>
    </citation>
    <scope>NUCLEOTIDE SEQUENCE [LARGE SCALE GENOMIC DNA]</scope>
    <source>
        <strain evidence="3">cv. Nipponbare</strain>
    </source>
</reference>
<gene>
    <name evidence="2" type="ordered locus">Os06g0274400</name>
    <name evidence="2" type="ORF">OSNPB_060274400</name>
</gene>
<reference evidence="2 3" key="3">
    <citation type="journal article" date="2013" name="Rice">
        <title>Improvement of the Oryza sativa Nipponbare reference genome using next generation sequence and optical map data.</title>
        <authorList>
            <person name="Kawahara Y."/>
            <person name="de la Bastide M."/>
            <person name="Hamilton J.P."/>
            <person name="Kanamori H."/>
            <person name="McCombie W.R."/>
            <person name="Ouyang S."/>
            <person name="Schwartz D.C."/>
            <person name="Tanaka T."/>
            <person name="Wu J."/>
            <person name="Zhou S."/>
            <person name="Childs K.L."/>
            <person name="Davidson R.M."/>
            <person name="Lin H."/>
            <person name="Quesada-Ocampo L."/>
            <person name="Vaillancourt B."/>
            <person name="Sakai H."/>
            <person name="Lee S.S."/>
            <person name="Kim J."/>
            <person name="Numa H."/>
            <person name="Itoh T."/>
            <person name="Buell C.R."/>
            <person name="Matsumoto T."/>
        </authorList>
    </citation>
    <scope>NUCLEOTIDE SEQUENCE [LARGE SCALE GENOMIC DNA]</scope>
    <source>
        <strain evidence="3">cv. Nipponbare</strain>
    </source>
</reference>
<keyword evidence="1" id="KW-1133">Transmembrane helix</keyword>
<keyword evidence="1" id="KW-0472">Membrane</keyword>
<dbReference type="InParanoid" id="A0A0N7KLX3"/>
<proteinExistence type="predicted"/>
<keyword evidence="1" id="KW-0812">Transmembrane</keyword>
<dbReference type="EMBL" id="AP014962">
    <property type="protein sequence ID" value="BAS97217.1"/>
    <property type="molecule type" value="Genomic_DNA"/>
</dbReference>
<accession>A0A0N7KLX3</accession>
<organism evidence="2 3">
    <name type="scientific">Oryza sativa subsp. japonica</name>
    <name type="common">Rice</name>
    <dbReference type="NCBI Taxonomy" id="39947"/>
    <lineage>
        <taxon>Eukaryota</taxon>
        <taxon>Viridiplantae</taxon>
        <taxon>Streptophyta</taxon>
        <taxon>Embryophyta</taxon>
        <taxon>Tracheophyta</taxon>
        <taxon>Spermatophyta</taxon>
        <taxon>Magnoliopsida</taxon>
        <taxon>Liliopsida</taxon>
        <taxon>Poales</taxon>
        <taxon>Poaceae</taxon>
        <taxon>BOP clade</taxon>
        <taxon>Oryzoideae</taxon>
        <taxon>Oryzeae</taxon>
        <taxon>Oryzinae</taxon>
        <taxon>Oryza</taxon>
        <taxon>Oryza sativa</taxon>
    </lineage>
</organism>
<evidence type="ECO:0000256" key="1">
    <source>
        <dbReference type="SAM" id="Phobius"/>
    </source>
</evidence>
<protein>
    <submittedName>
        <fullName evidence="2">Os06g0274400 protein</fullName>
    </submittedName>
</protein>